<protein>
    <recommendedName>
        <fullName evidence="10">Kynurenine 3-monooxygenase</fullName>
        <ecNumber evidence="10">1.14.13.9</ecNumber>
    </recommendedName>
    <alternativeName>
        <fullName evidence="10">Kynurenine 3-hydroxylase</fullName>
    </alternativeName>
</protein>
<dbReference type="AlphaFoldDB" id="A0A814EW41"/>
<evidence type="ECO:0000259" key="12">
    <source>
        <dbReference type="Pfam" id="PF01494"/>
    </source>
</evidence>
<dbReference type="EC" id="1.14.13.9" evidence="10"/>
<reference evidence="13" key="1">
    <citation type="submission" date="2021-02" db="EMBL/GenBank/DDBJ databases">
        <authorList>
            <person name="Nowell W R."/>
        </authorList>
    </citation>
    <scope>NUCLEOTIDE SEQUENCE</scope>
</reference>
<dbReference type="EMBL" id="CAJNOL010000586">
    <property type="protein sequence ID" value="CAF1126031.1"/>
    <property type="molecule type" value="Genomic_DNA"/>
</dbReference>
<dbReference type="Proteomes" id="UP000663854">
    <property type="component" value="Unassembled WGS sequence"/>
</dbReference>
<comment type="caution">
    <text evidence="13">The sequence shown here is derived from an EMBL/GenBank/DDBJ whole genome shotgun (WGS) entry which is preliminary data.</text>
</comment>
<dbReference type="UniPathway" id="UPA00253">
    <property type="reaction ID" value="UER00328"/>
</dbReference>
<sequence length="472" mass="54550">MTHTSGNSSTPIVAIVGAGLGGTLCACFFAKHGFNVHLFELRSDIRTQKVVKGRSINMALSHRGRNALAYIDCENIIVRNGIAMRARMLHDVKCRTKAVPYGSRPEHENISIDRRILNELLLDEANKSSKIKIYFQHKFISWNQEEKTATFRNKSGEYIDFKADALIGYDGSYSAVRTAMMKIDSIDFSQEYIESHYMEFCIPSKDGEFAMEINYLHIWPRHEFMLIALPNQDKTFTTTLFLPLSIFKKITTIDELLTFFQQYFPDAISFIGRENLIETYFSSKPLPLISIKCSSHVSTNGDILIMGDAAHSMVPFYGQGMNSAFEDTLVLFEKLKENNFQLSKSFYEYNKTRIPDAHAIVALSMYNYNEMRHLVTLPSYFWRKQIDHLLYRLIPNWWIPLYTMVAFTTIPYQRCVQLRQRQDQILKIIRIIGFSITGIYLIKRYAFTIIKPIATKFIVQKILPKFAADQIV</sequence>
<comment type="similarity">
    <text evidence="10">Belongs to the aromatic-ring hydroxylase family. KMO subfamily.</text>
</comment>
<dbReference type="SUPFAM" id="SSF51905">
    <property type="entry name" value="FAD/NAD(P)-binding domain"/>
    <property type="match status" value="1"/>
</dbReference>
<dbReference type="PANTHER" id="PTHR46028:SF2">
    <property type="entry name" value="KYNURENINE 3-MONOOXYGENASE"/>
    <property type="match status" value="1"/>
</dbReference>
<dbReference type="InterPro" id="IPR036188">
    <property type="entry name" value="FAD/NAD-bd_sf"/>
</dbReference>
<dbReference type="GO" id="GO:0004502">
    <property type="term" value="F:kynurenine 3-monooxygenase activity"/>
    <property type="evidence" value="ECO:0007669"/>
    <property type="project" value="UniProtKB-UniRule"/>
</dbReference>
<evidence type="ECO:0000256" key="4">
    <source>
        <dbReference type="ARBA" id="ARBA00022827"/>
    </source>
</evidence>
<dbReference type="PANTHER" id="PTHR46028">
    <property type="entry name" value="KYNURENINE 3-MONOOXYGENASE"/>
    <property type="match status" value="1"/>
</dbReference>
<dbReference type="GO" id="GO:0005741">
    <property type="term" value="C:mitochondrial outer membrane"/>
    <property type="evidence" value="ECO:0007669"/>
    <property type="project" value="TreeGrafter"/>
</dbReference>
<dbReference type="GO" id="GO:0070189">
    <property type="term" value="P:kynurenine metabolic process"/>
    <property type="evidence" value="ECO:0007669"/>
    <property type="project" value="TreeGrafter"/>
</dbReference>
<keyword evidence="2 10" id="KW-0285">Flavoprotein</keyword>
<comment type="pathway">
    <text evidence="10">Cofactor biosynthesis; NAD(+) biosynthesis; quinolinate from L-kynurenine: step 1/3.</text>
</comment>
<evidence type="ECO:0000256" key="5">
    <source>
        <dbReference type="ARBA" id="ARBA00022857"/>
    </source>
</evidence>
<dbReference type="GO" id="GO:0034354">
    <property type="term" value="P:'de novo' NAD+ biosynthetic process from L-tryptophan"/>
    <property type="evidence" value="ECO:0007669"/>
    <property type="project" value="UniProtKB-UniRule"/>
</dbReference>
<keyword evidence="7 10" id="KW-0503">Monooxygenase</keyword>
<evidence type="ECO:0000313" key="15">
    <source>
        <dbReference type="Proteomes" id="UP000663854"/>
    </source>
</evidence>
<dbReference type="Proteomes" id="UP000663870">
    <property type="component" value="Unassembled WGS sequence"/>
</dbReference>
<comment type="function">
    <text evidence="10">Catalyzes the hydroxylation of L-kynurenine (L-Kyn) to form 3-hydroxy-L-kynurenine (L-3OHKyn). Required for synthesis of quinolinic acid.</text>
</comment>
<evidence type="ECO:0000256" key="11">
    <source>
        <dbReference type="SAM" id="Phobius"/>
    </source>
</evidence>
<evidence type="ECO:0000256" key="3">
    <source>
        <dbReference type="ARBA" id="ARBA00022642"/>
    </source>
</evidence>
<dbReference type="GO" id="GO:0071949">
    <property type="term" value="F:FAD binding"/>
    <property type="evidence" value="ECO:0007669"/>
    <property type="project" value="InterPro"/>
</dbReference>
<dbReference type="InterPro" id="IPR027545">
    <property type="entry name" value="Kynurenine_monooxygenase"/>
</dbReference>
<accession>A0A814EW41</accession>
<keyword evidence="11" id="KW-0812">Transmembrane</keyword>
<keyword evidence="4 10" id="KW-0274">FAD</keyword>
<dbReference type="InterPro" id="IPR002938">
    <property type="entry name" value="FAD-bd"/>
</dbReference>
<keyword evidence="6 10" id="KW-0560">Oxidoreductase</keyword>
<keyword evidence="11" id="KW-1133">Transmembrane helix</keyword>
<evidence type="ECO:0000256" key="10">
    <source>
        <dbReference type="HAMAP-Rule" id="MF_03018"/>
    </source>
</evidence>
<dbReference type="Gene3D" id="3.50.50.60">
    <property type="entry name" value="FAD/NAD(P)-binding domain"/>
    <property type="match status" value="1"/>
</dbReference>
<evidence type="ECO:0000256" key="8">
    <source>
        <dbReference type="ARBA" id="ARBA00023128"/>
    </source>
</evidence>
<name>A0A814EW41_9BILA</name>
<dbReference type="Pfam" id="PF01494">
    <property type="entry name" value="FAD_binding_3"/>
    <property type="match status" value="1"/>
</dbReference>
<keyword evidence="16" id="KW-1185">Reference proteome</keyword>
<evidence type="ECO:0000256" key="7">
    <source>
        <dbReference type="ARBA" id="ARBA00023033"/>
    </source>
</evidence>
<gene>
    <name evidence="10" type="primary">KMO</name>
    <name evidence="14" type="ORF">JXQ802_LOCUS20462</name>
    <name evidence="13" type="ORF">PYM288_LOCUS13296</name>
</gene>
<feature type="domain" description="FAD-binding" evidence="12">
    <location>
        <begin position="13"/>
        <end position="337"/>
    </location>
</feature>
<comment type="cofactor">
    <cofactor evidence="1 10">
        <name>FAD</name>
        <dbReference type="ChEBI" id="CHEBI:57692"/>
    </cofactor>
</comment>
<dbReference type="GO" id="GO:0019805">
    <property type="term" value="P:quinolinate biosynthetic process"/>
    <property type="evidence" value="ECO:0007669"/>
    <property type="project" value="UniProtKB-UniRule"/>
</dbReference>
<dbReference type="GO" id="GO:0006569">
    <property type="term" value="P:L-tryptophan catabolic process"/>
    <property type="evidence" value="ECO:0007669"/>
    <property type="project" value="UniProtKB-UniRule"/>
</dbReference>
<evidence type="ECO:0000256" key="6">
    <source>
        <dbReference type="ARBA" id="ARBA00023002"/>
    </source>
</evidence>
<evidence type="ECO:0000313" key="16">
    <source>
        <dbReference type="Proteomes" id="UP000663870"/>
    </source>
</evidence>
<comment type="catalytic activity">
    <reaction evidence="9 10">
        <text>L-kynurenine + NADPH + O2 + H(+) = 3-hydroxy-L-kynurenine + NADP(+) + H2O</text>
        <dbReference type="Rhea" id="RHEA:20545"/>
        <dbReference type="ChEBI" id="CHEBI:15377"/>
        <dbReference type="ChEBI" id="CHEBI:15378"/>
        <dbReference type="ChEBI" id="CHEBI:15379"/>
        <dbReference type="ChEBI" id="CHEBI:57783"/>
        <dbReference type="ChEBI" id="CHEBI:57959"/>
        <dbReference type="ChEBI" id="CHEBI:58125"/>
        <dbReference type="ChEBI" id="CHEBI:58349"/>
        <dbReference type="EC" id="1.14.13.9"/>
    </reaction>
</comment>
<evidence type="ECO:0000256" key="1">
    <source>
        <dbReference type="ARBA" id="ARBA00001974"/>
    </source>
</evidence>
<comment type="subcellular location">
    <subcellularLocation>
        <location evidence="10">Mitochondrion</location>
    </subcellularLocation>
</comment>
<keyword evidence="11" id="KW-0472">Membrane</keyword>
<evidence type="ECO:0000256" key="2">
    <source>
        <dbReference type="ARBA" id="ARBA00022630"/>
    </source>
</evidence>
<proteinExistence type="inferred from homology"/>
<keyword evidence="5 10" id="KW-0521">NADP</keyword>
<evidence type="ECO:0000256" key="9">
    <source>
        <dbReference type="ARBA" id="ARBA00047818"/>
    </source>
</evidence>
<evidence type="ECO:0000313" key="13">
    <source>
        <dbReference type="EMBL" id="CAF0974699.1"/>
    </source>
</evidence>
<organism evidence="13 15">
    <name type="scientific">Rotaria sordida</name>
    <dbReference type="NCBI Taxonomy" id="392033"/>
    <lineage>
        <taxon>Eukaryota</taxon>
        <taxon>Metazoa</taxon>
        <taxon>Spiralia</taxon>
        <taxon>Gnathifera</taxon>
        <taxon>Rotifera</taxon>
        <taxon>Eurotatoria</taxon>
        <taxon>Bdelloidea</taxon>
        <taxon>Philodinida</taxon>
        <taxon>Philodinidae</taxon>
        <taxon>Rotaria</taxon>
    </lineage>
</organism>
<evidence type="ECO:0000313" key="14">
    <source>
        <dbReference type="EMBL" id="CAF1126031.1"/>
    </source>
</evidence>
<keyword evidence="3 10" id="KW-0662">Pyridine nucleotide biosynthesis</keyword>
<dbReference type="GO" id="GO:0043420">
    <property type="term" value="P:anthranilate metabolic process"/>
    <property type="evidence" value="ECO:0007669"/>
    <property type="project" value="UniProtKB-UniRule"/>
</dbReference>
<keyword evidence="8 10" id="KW-0496">Mitochondrion</keyword>
<dbReference type="HAMAP" id="MF_01971">
    <property type="entry name" value="Kynurenine_monooxygenase"/>
    <property type="match status" value="1"/>
</dbReference>
<feature type="transmembrane region" description="Helical" evidence="11">
    <location>
        <begin position="12"/>
        <end position="30"/>
    </location>
</feature>
<dbReference type="FunFam" id="3.50.50.60:FF:000129">
    <property type="entry name" value="Kynurenine 3-monooxygenase"/>
    <property type="match status" value="1"/>
</dbReference>
<dbReference type="PRINTS" id="PR00420">
    <property type="entry name" value="RNGMNOXGNASE"/>
</dbReference>
<dbReference type="EMBL" id="CAJNOH010000264">
    <property type="protein sequence ID" value="CAF0974699.1"/>
    <property type="molecule type" value="Genomic_DNA"/>
</dbReference>